<dbReference type="RefSeq" id="WP_000938872.1">
    <property type="nucleotide sequence ID" value="NZ_AHNR02000063.1"/>
</dbReference>
<reference evidence="1 2" key="1">
    <citation type="submission" date="2012-10" db="EMBL/GenBank/DDBJ databases">
        <authorList>
            <person name="Harkins D.M."/>
            <person name="Durkin A.S."/>
            <person name="Brinkac L.M."/>
            <person name="Haft D.H."/>
            <person name="Selengut J.D."/>
            <person name="Sanka R."/>
            <person name="DePew J."/>
            <person name="Purushe J."/>
            <person name="Chanthongthip A."/>
            <person name="Lattana O."/>
            <person name="Phetsouvanh R."/>
            <person name="Newton P.N."/>
            <person name="Vinetz J.M."/>
            <person name="Sutton G.G."/>
            <person name="Nierman W.C."/>
            <person name="Fouts D.E."/>
        </authorList>
    </citation>
    <scope>NUCLEOTIDE SEQUENCE [LARGE SCALE GENOMIC DNA]</scope>
    <source>
        <strain evidence="1 2">UI 12758</strain>
    </source>
</reference>
<proteinExistence type="predicted"/>
<name>A0A0E2DDL8_LEPIR</name>
<gene>
    <name evidence="1" type="ORF">LEP1GSC105_0395</name>
</gene>
<comment type="caution">
    <text evidence="1">The sequence shown here is derived from an EMBL/GenBank/DDBJ whole genome shotgun (WGS) entry which is preliminary data.</text>
</comment>
<evidence type="ECO:0000313" key="2">
    <source>
        <dbReference type="Proteomes" id="UP000001340"/>
    </source>
</evidence>
<dbReference type="Proteomes" id="UP000001340">
    <property type="component" value="Unassembled WGS sequence"/>
</dbReference>
<dbReference type="EMBL" id="AHNR02000063">
    <property type="protein sequence ID" value="EKR53752.1"/>
    <property type="molecule type" value="Genomic_DNA"/>
</dbReference>
<organism evidence="1 2">
    <name type="scientific">Leptospira interrogans str. UI 12758</name>
    <dbReference type="NCBI Taxonomy" id="1049938"/>
    <lineage>
        <taxon>Bacteria</taxon>
        <taxon>Pseudomonadati</taxon>
        <taxon>Spirochaetota</taxon>
        <taxon>Spirochaetia</taxon>
        <taxon>Leptospirales</taxon>
        <taxon>Leptospiraceae</taxon>
        <taxon>Leptospira</taxon>
    </lineage>
</organism>
<dbReference type="AlphaFoldDB" id="A0A0E2DDL8"/>
<protein>
    <submittedName>
        <fullName evidence="1">Uncharacterized protein</fullName>
    </submittedName>
</protein>
<accession>A0A0E2DDL8</accession>
<sequence>MLQFLNTIEVNPYDYSEKEYDIPDTTKIENPEEWNEFWLQCISDRNLGNLKSIYQGSYLVDIRTIDDLELETILKTELEEVKFDECEDQVGSLDGGIVIKSENSIIITPMCCGDIGNLREWEKILESQNNIWKQLWIGHPWIFYRRANGFIEISNYTESNLDDFNDIQVEYKLTEEEFFLELKKIREQQDEFENRIYRILDKMKINKAKEISKLLTGNL</sequence>
<evidence type="ECO:0000313" key="1">
    <source>
        <dbReference type="EMBL" id="EKR53752.1"/>
    </source>
</evidence>